<dbReference type="EMBL" id="SDIL01000015">
    <property type="protein sequence ID" value="RXK40680.1"/>
    <property type="molecule type" value="Genomic_DNA"/>
</dbReference>
<evidence type="ECO:0000313" key="2">
    <source>
        <dbReference type="Proteomes" id="UP000289152"/>
    </source>
</evidence>
<dbReference type="Proteomes" id="UP000289152">
    <property type="component" value="Unassembled WGS sequence"/>
</dbReference>
<organism evidence="1 2">
    <name type="scientific">Tremella mesenterica</name>
    <name type="common">Jelly fungus</name>
    <dbReference type="NCBI Taxonomy" id="5217"/>
    <lineage>
        <taxon>Eukaryota</taxon>
        <taxon>Fungi</taxon>
        <taxon>Dikarya</taxon>
        <taxon>Basidiomycota</taxon>
        <taxon>Agaricomycotina</taxon>
        <taxon>Tremellomycetes</taxon>
        <taxon>Tremellales</taxon>
        <taxon>Tremellaceae</taxon>
        <taxon>Tremella</taxon>
    </lineage>
</organism>
<accession>A0A4Q1BRX7</accession>
<dbReference type="AlphaFoldDB" id="A0A4Q1BRX7"/>
<protein>
    <submittedName>
        <fullName evidence="1">Uncharacterized protein</fullName>
    </submittedName>
</protein>
<sequence length="344" mass="37506">MSTSTNAEISDNAHHNLAQANSSGGWFPARHNFDPSLVTSPATSSVVRATRTFPLPRDLFHPNVGVPVQSGIGSQQGHSLKPRDRSYTGPIDFSYVSDHYQPKPDWFIPYLDKHGCLPSGTRFSQLIRRSSGALEGCGMCKGPVEDGVLVLSPDDWMAHASLIHSTHFVSFIHEDKKWYTVPVGIPLENAMPQAHSTAGTFGSGSAELASSVPQGHHMVLGPSSQVVASNEGDTEAAHFRAGTSGYARTDFSLPIIDLDSANNIAIAPFWLSHHVGQKHLPEGTCFSEPFINHTHRDMLCAVCGTRVETGIWTVGPKRDRKALIHPDHLEKINDGKNTYRLAYE</sequence>
<keyword evidence="2" id="KW-1185">Reference proteome</keyword>
<dbReference type="InParanoid" id="A0A4Q1BRX7"/>
<evidence type="ECO:0000313" key="1">
    <source>
        <dbReference type="EMBL" id="RXK40680.1"/>
    </source>
</evidence>
<name>A0A4Q1BRX7_TREME</name>
<proteinExistence type="predicted"/>
<reference evidence="1 2" key="1">
    <citation type="submission" date="2016-06" db="EMBL/GenBank/DDBJ databases">
        <title>Evolution of pathogenesis and genome organization in the Tremellales.</title>
        <authorList>
            <person name="Cuomo C."/>
            <person name="Litvintseva A."/>
            <person name="Heitman J."/>
            <person name="Chen Y."/>
            <person name="Sun S."/>
            <person name="Springer D."/>
            <person name="Dromer F."/>
            <person name="Young S."/>
            <person name="Zeng Q."/>
            <person name="Chapman S."/>
            <person name="Gujja S."/>
            <person name="Saif S."/>
            <person name="Birren B."/>
        </authorList>
    </citation>
    <scope>NUCLEOTIDE SEQUENCE [LARGE SCALE GENOMIC DNA]</scope>
    <source>
        <strain evidence="1 2">ATCC 28783</strain>
    </source>
</reference>
<gene>
    <name evidence="1" type="ORF">M231_01931</name>
</gene>
<comment type="caution">
    <text evidence="1">The sequence shown here is derived from an EMBL/GenBank/DDBJ whole genome shotgun (WGS) entry which is preliminary data.</text>
</comment>
<dbReference type="VEuPathDB" id="FungiDB:TREMEDRAFT_59603"/>